<dbReference type="EMBL" id="MU274919">
    <property type="protein sequence ID" value="KAI0087184.1"/>
    <property type="molecule type" value="Genomic_DNA"/>
</dbReference>
<gene>
    <name evidence="1" type="ORF">BDY19DRAFT_956574</name>
</gene>
<dbReference type="Proteomes" id="UP001055072">
    <property type="component" value="Unassembled WGS sequence"/>
</dbReference>
<evidence type="ECO:0000313" key="2">
    <source>
        <dbReference type="Proteomes" id="UP001055072"/>
    </source>
</evidence>
<accession>A0ACB8TYX2</accession>
<reference evidence="1" key="1">
    <citation type="journal article" date="2021" name="Environ. Microbiol.">
        <title>Gene family expansions and transcriptome signatures uncover fungal adaptations to wood decay.</title>
        <authorList>
            <person name="Hage H."/>
            <person name="Miyauchi S."/>
            <person name="Viragh M."/>
            <person name="Drula E."/>
            <person name="Min B."/>
            <person name="Chaduli D."/>
            <person name="Navarro D."/>
            <person name="Favel A."/>
            <person name="Norest M."/>
            <person name="Lesage-Meessen L."/>
            <person name="Balint B."/>
            <person name="Merenyi Z."/>
            <person name="de Eugenio L."/>
            <person name="Morin E."/>
            <person name="Martinez A.T."/>
            <person name="Baldrian P."/>
            <person name="Stursova M."/>
            <person name="Martinez M.J."/>
            <person name="Novotny C."/>
            <person name="Magnuson J.K."/>
            <person name="Spatafora J.W."/>
            <person name="Maurice S."/>
            <person name="Pangilinan J."/>
            <person name="Andreopoulos W."/>
            <person name="LaButti K."/>
            <person name="Hundley H."/>
            <person name="Na H."/>
            <person name="Kuo A."/>
            <person name="Barry K."/>
            <person name="Lipzen A."/>
            <person name="Henrissat B."/>
            <person name="Riley R."/>
            <person name="Ahrendt S."/>
            <person name="Nagy L.G."/>
            <person name="Grigoriev I.V."/>
            <person name="Martin F."/>
            <person name="Rosso M.N."/>
        </authorList>
    </citation>
    <scope>NUCLEOTIDE SEQUENCE</scope>
    <source>
        <strain evidence="1">CBS 384.51</strain>
    </source>
</reference>
<comment type="caution">
    <text evidence="1">The sequence shown here is derived from an EMBL/GenBank/DDBJ whole genome shotgun (WGS) entry which is preliminary data.</text>
</comment>
<evidence type="ECO:0000313" key="1">
    <source>
        <dbReference type="EMBL" id="KAI0087184.1"/>
    </source>
</evidence>
<organism evidence="1 2">
    <name type="scientific">Irpex rosettiformis</name>
    <dbReference type="NCBI Taxonomy" id="378272"/>
    <lineage>
        <taxon>Eukaryota</taxon>
        <taxon>Fungi</taxon>
        <taxon>Dikarya</taxon>
        <taxon>Basidiomycota</taxon>
        <taxon>Agaricomycotina</taxon>
        <taxon>Agaricomycetes</taxon>
        <taxon>Polyporales</taxon>
        <taxon>Irpicaceae</taxon>
        <taxon>Irpex</taxon>
    </lineage>
</organism>
<name>A0ACB8TYX2_9APHY</name>
<proteinExistence type="predicted"/>
<protein>
    <submittedName>
        <fullName evidence="1">Uncharacterized protein</fullName>
    </submittedName>
</protein>
<sequence length="473" mass="52674">MASPRRKQSAVKRKAPPSPGKVSTLPVSLWTTCTFTFVSPRPASDVEPPPKVKDLNPVYLPQELIDYILDFLHDDARSLIVCSLVSRSFASGSRFHLFGTFNVKDEGTLCGLLDVSPCATACSAIRTLCLGNASVLSKNSPLKVPFSSLEGLIAHLPILSNFYMLNILVDFAGSTHKPSISTSEVRSAKAIRYLWLYKVIDATTRRPLQPHEFFPLLRLFSTIETLNYSCGFEKRPSFIAADDSTLQPEGALLPFLEIQSLKFCSSQAAAPLMQAVRRTSSAQSLRSVEVCAQDRETLIALGELLRDVRLYISELTVDCRRRNSLHILKDANTMIQALDIIHNLQDASALQTVNFKLHMSHDDIPLLEWHWQFTLGFINEVAKVAPNIASCTFIVTLAGYYPLKTLETANWQTLDKALKQLPNLRSIRIGARNSSPFDWTKADQKKTNQALHDVFANMLPEWKAKGALSALEQ</sequence>
<keyword evidence="2" id="KW-1185">Reference proteome</keyword>